<dbReference type="SUPFAM" id="SSF52540">
    <property type="entry name" value="P-loop containing nucleoside triphosphate hydrolases"/>
    <property type="match status" value="1"/>
</dbReference>
<dbReference type="InterPro" id="IPR051162">
    <property type="entry name" value="T4SS_component"/>
</dbReference>
<protein>
    <submittedName>
        <fullName evidence="6">Type IV secretion system ATPase VirB4</fullName>
    </submittedName>
</protein>
<dbReference type="PANTHER" id="PTHR30121:SF12">
    <property type="entry name" value="TYPE IV SECRETION SYSTEM PROTEIN CAGE"/>
    <property type="match status" value="1"/>
</dbReference>
<reference evidence="6 7" key="1">
    <citation type="submission" date="2016-09" db="EMBL/GenBank/DDBJ databases">
        <title>Xenorhabdus thuongxuanensis sp. nov. and Xenorhabdus eapokensis sp. nov., isolated from Steinernema species.</title>
        <authorList>
            <person name="Kaempfer P."/>
            <person name="Tobias N.J."/>
            <person name="Phan Ke L."/>
            <person name="Bode H.B."/>
            <person name="Glaeser S.P."/>
        </authorList>
    </citation>
    <scope>NUCLEOTIDE SEQUENCE [LARGE SCALE GENOMIC DNA]</scope>
    <source>
        <strain evidence="6 7">DL20</strain>
    </source>
</reference>
<dbReference type="PANTHER" id="PTHR30121">
    <property type="entry name" value="UNCHARACTERIZED PROTEIN YJGR-RELATED"/>
    <property type="match status" value="1"/>
</dbReference>
<proteinExistence type="inferred from homology"/>
<comment type="similarity">
    <text evidence="1">Belongs to the TrbE/VirB4 family.</text>
</comment>
<feature type="domain" description="TraG P-loop" evidence="5">
    <location>
        <begin position="606"/>
        <end position="734"/>
    </location>
</feature>
<name>A0A1Q5TKS7_9GAMM</name>
<dbReference type="Proteomes" id="UP000186268">
    <property type="component" value="Unassembled WGS sequence"/>
</dbReference>
<comment type="caution">
    <text evidence="6">The sequence shown here is derived from an EMBL/GenBank/DDBJ whole genome shotgun (WGS) entry which is preliminary data.</text>
</comment>
<dbReference type="RefSeq" id="WP_074024734.1">
    <property type="nucleotide sequence ID" value="NZ_CAWNAG010000137.1"/>
</dbReference>
<accession>A0A1Q5TKS7</accession>
<dbReference type="OrthoDB" id="5555485at2"/>
<dbReference type="EMBL" id="MKGQ01000030">
    <property type="protein sequence ID" value="OKP00814.1"/>
    <property type="molecule type" value="Genomic_DNA"/>
</dbReference>
<gene>
    <name evidence="6" type="ORF">Xedl_03128</name>
</gene>
<evidence type="ECO:0000313" key="7">
    <source>
        <dbReference type="Proteomes" id="UP000186268"/>
    </source>
</evidence>
<evidence type="ECO:0000259" key="4">
    <source>
        <dbReference type="Pfam" id="PF03135"/>
    </source>
</evidence>
<dbReference type="GO" id="GO:0005524">
    <property type="term" value="F:ATP binding"/>
    <property type="evidence" value="ECO:0007669"/>
    <property type="project" value="UniProtKB-KW"/>
</dbReference>
<dbReference type="CDD" id="cd00267">
    <property type="entry name" value="ABC_ATPase"/>
    <property type="match status" value="1"/>
</dbReference>
<dbReference type="Pfam" id="PF03135">
    <property type="entry name" value="CagE_TrbE_VirB"/>
    <property type="match status" value="1"/>
</dbReference>
<dbReference type="AlphaFoldDB" id="A0A1Q5TKS7"/>
<dbReference type="InterPro" id="IPR018145">
    <property type="entry name" value="CagE_TrbE_VirB_cntrl_dom"/>
</dbReference>
<dbReference type="NCBIfam" id="NF010404">
    <property type="entry name" value="PRK13830.1"/>
    <property type="match status" value="1"/>
</dbReference>
<evidence type="ECO:0000256" key="2">
    <source>
        <dbReference type="ARBA" id="ARBA00022741"/>
    </source>
</evidence>
<evidence type="ECO:0000313" key="6">
    <source>
        <dbReference type="EMBL" id="OKP00814.1"/>
    </source>
</evidence>
<evidence type="ECO:0000259" key="5">
    <source>
        <dbReference type="Pfam" id="PF19044"/>
    </source>
</evidence>
<keyword evidence="2" id="KW-0547">Nucleotide-binding</keyword>
<organism evidence="6 7">
    <name type="scientific">Xenorhabdus eapokensis</name>
    <dbReference type="NCBI Taxonomy" id="1873482"/>
    <lineage>
        <taxon>Bacteria</taxon>
        <taxon>Pseudomonadati</taxon>
        <taxon>Pseudomonadota</taxon>
        <taxon>Gammaproteobacteria</taxon>
        <taxon>Enterobacterales</taxon>
        <taxon>Morganellaceae</taxon>
        <taxon>Xenorhabdus</taxon>
    </lineage>
</organism>
<evidence type="ECO:0000256" key="1">
    <source>
        <dbReference type="ARBA" id="ARBA00006512"/>
    </source>
</evidence>
<dbReference type="InterPro" id="IPR027417">
    <property type="entry name" value="P-loop_NTPase"/>
</dbReference>
<dbReference type="Gene3D" id="3.40.50.300">
    <property type="entry name" value="P-loop containing nucleotide triphosphate hydrolases"/>
    <property type="match status" value="2"/>
</dbReference>
<keyword evidence="7" id="KW-1185">Reference proteome</keyword>
<sequence length="839" mass="94181">MLSLKPFRSKAAGLPDLLNYAALVDEGVVLGKDGSLLAGFFFRGDDAACATTSERNYLTALVNQYLSRFGSGWALWIDAARLASPGYTDATQSFFPDPVTAMIDAERRAMFETQDALFETEYALILQYLPPLRRTSKLGELVYDDDDRKDSNPADRLLADFKKKLEDLHDGLGDLLHMRRMGTITITPLGNAEGETYESDELVNYLHFTLTNESIALRIPDCPMYLDAWLGYPELWPGDTPKLGKKFISCIAIEGFPGHSFPGILDMLDGLPMAYRWTSRFIFLEQHEAVAALHRYRLKWQQKIRGFWSQVMKSQKGMINTDAVTMTAQTEVAINDAKSGLVAYGYYTPVVVLMHEERAFLEEQARFVKRELERKGFAARIESVNTLEAWLGSLPGQTYPNVRRPLVHTLNLADLLPLTSVWPGLRENPCNLYPPGSPPLMHTLTTGATPFRLNLHVSDVGHTLIFGPTGAGKSTLLATLHAQFRRYRSRQRRNGKSVSATITAFDKGRSLYALCNATAGRHYDIGNDEAATPALTPLMEIDGESDALWAEEWIATCFELQTQKPPSPEQKAEIHRAMTLLREAPRDCRSLTDYVATMQDGEVRSALNHYTITGSMGHLLDGKEDALVVNSYTVFEIDDLMKMGDANAIPVLLYLFHRFERSLTGQPAMLSLDEAWVVLGHPVFREKLREWLKELRKKNCLVIMATQSLSDAVASGLLDVLLEQCPTKILLPNKEAHLHGTKETPGPADLYTMFGLNATEIHILKTGQYKKHYYYKSPLGRRVFELGLGSLALAFVALSSKEDLEDVRHVIQEYGEDWPLVWLNQKGIDYEQYLSPLPV</sequence>
<dbReference type="STRING" id="1873482.Xedl_03128"/>
<keyword evidence="3" id="KW-0067">ATP-binding</keyword>
<dbReference type="Pfam" id="PF19044">
    <property type="entry name" value="P-loop_TraG"/>
    <property type="match status" value="1"/>
</dbReference>
<dbReference type="InterPro" id="IPR043964">
    <property type="entry name" value="P-loop_TraG"/>
</dbReference>
<feature type="domain" description="CagE TrbE VirB component of type IV transporter system central" evidence="4">
    <location>
        <begin position="189"/>
        <end position="403"/>
    </location>
</feature>
<evidence type="ECO:0000256" key="3">
    <source>
        <dbReference type="ARBA" id="ARBA00022840"/>
    </source>
</evidence>